<evidence type="ECO:0008006" key="6">
    <source>
        <dbReference type="Google" id="ProtNLM"/>
    </source>
</evidence>
<dbReference type="NCBIfam" id="TIGR00166">
    <property type="entry name" value="S6"/>
    <property type="match status" value="1"/>
</dbReference>
<dbReference type="HAMAP" id="MF_00360">
    <property type="entry name" value="Ribosomal_bS6"/>
    <property type="match status" value="1"/>
</dbReference>
<gene>
    <name evidence="2" type="ORF">PBRA_001532</name>
    <name evidence="3" type="ORF">PLBR_LOCUS1237</name>
</gene>
<evidence type="ECO:0000256" key="1">
    <source>
        <dbReference type="ARBA" id="ARBA00009512"/>
    </source>
</evidence>
<protein>
    <recommendedName>
        <fullName evidence="6">Ribosomal protein S6</fullName>
    </recommendedName>
</protein>
<dbReference type="PANTHER" id="PTHR21011:SF1">
    <property type="entry name" value="SMALL RIBOSOMAL SUBUNIT PROTEIN BS6M"/>
    <property type="match status" value="1"/>
</dbReference>
<evidence type="ECO:0000313" key="3">
    <source>
        <dbReference type="EMBL" id="SPQ94022.1"/>
    </source>
</evidence>
<accession>A0A0G4IYN6</accession>
<dbReference type="EMBL" id="CDSF01000101">
    <property type="protein sequence ID" value="CEP00478.1"/>
    <property type="molecule type" value="Genomic_DNA"/>
</dbReference>
<dbReference type="AlphaFoldDB" id="A0A0G4IYN6"/>
<name>A0A0G4IYN6_PLABS</name>
<dbReference type="InterPro" id="IPR020814">
    <property type="entry name" value="Ribosomal_S6_plastid/chlpt"/>
</dbReference>
<dbReference type="GO" id="GO:0005737">
    <property type="term" value="C:cytoplasm"/>
    <property type="evidence" value="ECO:0007669"/>
    <property type="project" value="UniProtKB-ARBA"/>
</dbReference>
<keyword evidence="4" id="KW-1185">Reference proteome</keyword>
<proteinExistence type="inferred from homology"/>
<dbReference type="PANTHER" id="PTHR21011">
    <property type="entry name" value="MITOCHONDRIAL 28S RIBOSOMAL PROTEIN S6"/>
    <property type="match status" value="1"/>
</dbReference>
<dbReference type="InterPro" id="IPR014717">
    <property type="entry name" value="Transl_elong_EF1B/ribsomal_bS6"/>
</dbReference>
<reference evidence="2 4" key="1">
    <citation type="submission" date="2015-02" db="EMBL/GenBank/DDBJ databases">
        <authorList>
            <person name="Chooi Y.-H."/>
        </authorList>
    </citation>
    <scope>NUCLEOTIDE SEQUENCE [LARGE SCALE GENOMIC DNA]</scope>
    <source>
        <strain evidence="2">E3</strain>
    </source>
</reference>
<dbReference type="Pfam" id="PF01250">
    <property type="entry name" value="Ribosomal_S6"/>
    <property type="match status" value="1"/>
</dbReference>
<organism evidence="2 4">
    <name type="scientific">Plasmodiophora brassicae</name>
    <name type="common">Clubroot disease agent</name>
    <dbReference type="NCBI Taxonomy" id="37360"/>
    <lineage>
        <taxon>Eukaryota</taxon>
        <taxon>Sar</taxon>
        <taxon>Rhizaria</taxon>
        <taxon>Endomyxa</taxon>
        <taxon>Phytomyxea</taxon>
        <taxon>Plasmodiophorida</taxon>
        <taxon>Plasmodiophoridae</taxon>
        <taxon>Plasmodiophora</taxon>
    </lineage>
</organism>
<keyword evidence="3" id="KW-0496">Mitochondrion</keyword>
<dbReference type="InterPro" id="IPR035980">
    <property type="entry name" value="Ribosomal_bS6_sf"/>
</dbReference>
<geneLocation type="mitochondrion" evidence="3"/>
<dbReference type="OrthoDB" id="10259681at2759"/>
<reference evidence="3 5" key="2">
    <citation type="submission" date="2018-03" db="EMBL/GenBank/DDBJ databases">
        <authorList>
            <person name="Fogelqvist J."/>
        </authorList>
    </citation>
    <scope>NUCLEOTIDE SEQUENCE [LARGE SCALE GENOMIC DNA]</scope>
</reference>
<evidence type="ECO:0000313" key="4">
    <source>
        <dbReference type="Proteomes" id="UP000039324"/>
    </source>
</evidence>
<dbReference type="EMBL" id="OVEO01000002">
    <property type="protein sequence ID" value="SPQ94022.1"/>
    <property type="molecule type" value="Genomic_DNA"/>
</dbReference>
<dbReference type="InterPro" id="IPR000529">
    <property type="entry name" value="Ribosomal_bS6"/>
</dbReference>
<dbReference type="SUPFAM" id="SSF54995">
    <property type="entry name" value="Ribosomal protein S6"/>
    <property type="match status" value="1"/>
</dbReference>
<dbReference type="GO" id="GO:0005840">
    <property type="term" value="C:ribosome"/>
    <property type="evidence" value="ECO:0007669"/>
    <property type="project" value="InterPro"/>
</dbReference>
<dbReference type="CDD" id="cd15465">
    <property type="entry name" value="bS6_mito"/>
    <property type="match status" value="1"/>
</dbReference>
<dbReference type="Gene3D" id="3.30.70.60">
    <property type="match status" value="1"/>
</dbReference>
<dbReference type="GO" id="GO:0006412">
    <property type="term" value="P:translation"/>
    <property type="evidence" value="ECO:0007669"/>
    <property type="project" value="InterPro"/>
</dbReference>
<evidence type="ECO:0000313" key="2">
    <source>
        <dbReference type="EMBL" id="CEP00478.1"/>
    </source>
</evidence>
<evidence type="ECO:0000313" key="5">
    <source>
        <dbReference type="Proteomes" id="UP000290189"/>
    </source>
</evidence>
<sequence>MPLYESLFFIRGKCQPTEIVSSLTKAAKCVTSNGGVIRQLDNLGKRPLAYPMKKQKQKSRFGFLYRFRSECAPANIISLDRLLRLDENVIRHMTTKLNPTKVLNDIIPQENPVLWNADRTTINSVQPKGEENRMAWLFRHDKTTTASTTESKTSPADAFGDRISSILSKLKKPGDEK</sequence>
<dbReference type="GO" id="GO:0070181">
    <property type="term" value="F:small ribosomal subunit rRNA binding"/>
    <property type="evidence" value="ECO:0007669"/>
    <property type="project" value="TreeGrafter"/>
</dbReference>
<dbReference type="Proteomes" id="UP000290189">
    <property type="component" value="Unassembled WGS sequence"/>
</dbReference>
<comment type="similarity">
    <text evidence="1">Belongs to the bacterial ribosomal protein bS6 family.</text>
</comment>
<dbReference type="Proteomes" id="UP000039324">
    <property type="component" value="Unassembled WGS sequence"/>
</dbReference>
<dbReference type="GO" id="GO:0003735">
    <property type="term" value="F:structural constituent of ribosome"/>
    <property type="evidence" value="ECO:0007669"/>
    <property type="project" value="InterPro"/>
</dbReference>